<evidence type="ECO:0000259" key="20">
    <source>
        <dbReference type="Pfam" id="PF08245"/>
    </source>
</evidence>
<dbReference type="PANTHER" id="PTHR11136:SF0">
    <property type="entry name" value="DIHYDROFOLATE SYNTHETASE-RELATED"/>
    <property type="match status" value="1"/>
</dbReference>
<comment type="pathway">
    <text evidence="4">Cofactor biosynthesis; tetrahydrofolylpolyglutamate biosynthesis.</text>
</comment>
<dbReference type="Pfam" id="PF02875">
    <property type="entry name" value="Mur_ligase_C"/>
    <property type="match status" value="1"/>
</dbReference>
<evidence type="ECO:0000256" key="9">
    <source>
        <dbReference type="ARBA" id="ARBA00022723"/>
    </source>
</evidence>
<evidence type="ECO:0000313" key="22">
    <source>
        <dbReference type="Proteomes" id="UP000317812"/>
    </source>
</evidence>
<keyword evidence="9" id="KW-0479">Metal-binding</keyword>
<accession>A0AAP9D9T3</accession>
<dbReference type="Gene3D" id="3.90.190.20">
    <property type="entry name" value="Mur ligase, C-terminal domain"/>
    <property type="match status" value="1"/>
</dbReference>
<evidence type="ECO:0000256" key="6">
    <source>
        <dbReference type="ARBA" id="ARBA00011245"/>
    </source>
</evidence>
<dbReference type="InterPro" id="IPR001645">
    <property type="entry name" value="Folylpolyglutamate_synth"/>
</dbReference>
<dbReference type="PROSITE" id="PS01011">
    <property type="entry name" value="FOLYLPOLYGLU_SYNT_1"/>
    <property type="match status" value="1"/>
</dbReference>
<evidence type="ECO:0000256" key="2">
    <source>
        <dbReference type="ARBA" id="ARBA00002714"/>
    </source>
</evidence>
<dbReference type="InterPro" id="IPR036565">
    <property type="entry name" value="Mur-like_cat_sf"/>
</dbReference>
<dbReference type="FunFam" id="3.40.1190.10:FF:000004">
    <property type="entry name" value="Dihydrofolate synthase/folylpolyglutamate synthase"/>
    <property type="match status" value="1"/>
</dbReference>
<evidence type="ECO:0000256" key="4">
    <source>
        <dbReference type="ARBA" id="ARBA00005150"/>
    </source>
</evidence>
<evidence type="ECO:0000256" key="3">
    <source>
        <dbReference type="ARBA" id="ARBA00004799"/>
    </source>
</evidence>
<feature type="domain" description="Mur ligase central" evidence="20">
    <location>
        <begin position="54"/>
        <end position="195"/>
    </location>
</feature>
<dbReference type="Gene3D" id="3.40.1190.10">
    <property type="entry name" value="Mur-like, catalytic domain"/>
    <property type="match status" value="1"/>
</dbReference>
<feature type="domain" description="Mur ligase C-terminal" evidence="19">
    <location>
        <begin position="288"/>
        <end position="404"/>
    </location>
</feature>
<dbReference type="SUPFAM" id="SSF53244">
    <property type="entry name" value="MurD-like peptide ligases, peptide-binding domain"/>
    <property type="match status" value="1"/>
</dbReference>
<evidence type="ECO:0000256" key="5">
    <source>
        <dbReference type="ARBA" id="ARBA00008276"/>
    </source>
</evidence>
<dbReference type="InterPro" id="IPR036615">
    <property type="entry name" value="Mur_ligase_C_dom_sf"/>
</dbReference>
<dbReference type="Proteomes" id="UP000317812">
    <property type="component" value="Chromosome"/>
</dbReference>
<sequence length="422" mass="45458">MENITLPQATSPLAAWLSYLESLHSKAIDMGLERVSQVAARLDVLKPAPFVFTVAGTNGKGTTCRTLESMLMAAGYKVGVYSSPHLVRYTERVRVQNAELAESAHTASFAEIEAARGDISLTYFEYGTLSALWLFRQAQLDVVILEVGLGGRLDATNIVDPDVAVVTSIALDHTDWLGPDRESIGREKAGIFRAGKPAIVGEPEMPHTIADVAQEKGALLQRRDVDWRYSVTQSGWRFEDAKGALDNLPLPQVPQPNAATALAALRASGLAVDEQAIRDGIQQAILAGRFQIVSESPRLILDVAHNPHAAAYLAGRLKSLPKTGRVLAVIGMLHDKDIGGTLACMETVVDSWYCAPLEGPRGATAEQLMEHLGQGQTFASVEQAWREAMADARPEDTVLVCGSFHTVAHVMDVMDAGRTGGK</sequence>
<dbReference type="GO" id="GO:0005737">
    <property type="term" value="C:cytoplasm"/>
    <property type="evidence" value="ECO:0007669"/>
    <property type="project" value="TreeGrafter"/>
</dbReference>
<protein>
    <recommendedName>
        <fullName evidence="7 18">Dihydrofolate synthase/folylpolyglutamate synthase</fullName>
    </recommendedName>
</protein>
<comment type="pathway">
    <text evidence="3">Cofactor biosynthesis; tetrahydrofolate biosynthesis; 7,8-dihydrofolate from 2-amino-4-hydroxy-6-hydroxymethyl-7,8-dihydropteridine diphosphate and 4-aminobenzoate: step 2/2.</text>
</comment>
<evidence type="ECO:0000256" key="1">
    <source>
        <dbReference type="ARBA" id="ARBA00001946"/>
    </source>
</evidence>
<organism evidence="21 22">
    <name type="scientific">Leclercia adecarboxylata</name>
    <dbReference type="NCBI Taxonomy" id="83655"/>
    <lineage>
        <taxon>Bacteria</taxon>
        <taxon>Pseudomonadati</taxon>
        <taxon>Pseudomonadota</taxon>
        <taxon>Gammaproteobacteria</taxon>
        <taxon>Enterobacterales</taxon>
        <taxon>Enterobacteriaceae</taxon>
        <taxon>Leclercia</taxon>
    </lineage>
</organism>
<dbReference type="GO" id="GO:0005524">
    <property type="term" value="F:ATP binding"/>
    <property type="evidence" value="ECO:0007669"/>
    <property type="project" value="UniProtKB-KW"/>
</dbReference>
<comment type="catalytic activity">
    <reaction evidence="16">
        <text>(6R)-5,10-methylenetetrahydrofolyl-(gamma-L-Glu)(n) + L-glutamate + ATP = (6R)-5,10-methylenetetrahydrofolyl-(gamma-L-Glu)(n+1) + ADP + phosphate + H(+)</text>
        <dbReference type="Rhea" id="RHEA:51912"/>
        <dbReference type="Rhea" id="RHEA-COMP:13257"/>
        <dbReference type="Rhea" id="RHEA-COMP:13258"/>
        <dbReference type="ChEBI" id="CHEBI:15378"/>
        <dbReference type="ChEBI" id="CHEBI:29985"/>
        <dbReference type="ChEBI" id="CHEBI:30616"/>
        <dbReference type="ChEBI" id="CHEBI:43474"/>
        <dbReference type="ChEBI" id="CHEBI:136572"/>
        <dbReference type="ChEBI" id="CHEBI:456216"/>
        <dbReference type="EC" id="6.3.2.17"/>
    </reaction>
</comment>
<comment type="catalytic activity">
    <reaction evidence="17">
        <text>7,8-dihydropteroate + L-glutamate + ATP = 7,8-dihydrofolate + ADP + phosphate + H(+)</text>
        <dbReference type="Rhea" id="RHEA:23584"/>
        <dbReference type="ChEBI" id="CHEBI:15378"/>
        <dbReference type="ChEBI" id="CHEBI:17839"/>
        <dbReference type="ChEBI" id="CHEBI:29985"/>
        <dbReference type="ChEBI" id="CHEBI:30616"/>
        <dbReference type="ChEBI" id="CHEBI:43474"/>
        <dbReference type="ChEBI" id="CHEBI:57451"/>
        <dbReference type="ChEBI" id="CHEBI:456216"/>
        <dbReference type="EC" id="6.3.2.12"/>
    </reaction>
</comment>
<comment type="catalytic activity">
    <reaction evidence="14">
        <text>(6S)-5,6,7,8-tetrahydrofolyl-(gamma-L-Glu)(n) + L-glutamate + ATP = (6S)-5,6,7,8-tetrahydrofolyl-(gamma-L-Glu)(n+1) + ADP + phosphate + H(+)</text>
        <dbReference type="Rhea" id="RHEA:10580"/>
        <dbReference type="Rhea" id="RHEA-COMP:14738"/>
        <dbReference type="Rhea" id="RHEA-COMP:14740"/>
        <dbReference type="ChEBI" id="CHEBI:15378"/>
        <dbReference type="ChEBI" id="CHEBI:29985"/>
        <dbReference type="ChEBI" id="CHEBI:30616"/>
        <dbReference type="ChEBI" id="CHEBI:43474"/>
        <dbReference type="ChEBI" id="CHEBI:141005"/>
        <dbReference type="ChEBI" id="CHEBI:456216"/>
        <dbReference type="EC" id="6.3.2.17"/>
    </reaction>
</comment>
<evidence type="ECO:0000256" key="8">
    <source>
        <dbReference type="ARBA" id="ARBA00022598"/>
    </source>
</evidence>
<comment type="similarity">
    <text evidence="5 18">Belongs to the folylpolyglutamate synthase family.</text>
</comment>
<dbReference type="PIRSF" id="PIRSF001563">
    <property type="entry name" value="Folylpolyglu_synth"/>
    <property type="match status" value="1"/>
</dbReference>
<name>A0AAP9D9T3_9ENTR</name>
<reference evidence="21 22" key="1">
    <citation type="submission" date="2019-01" db="EMBL/GenBank/DDBJ databases">
        <title>Florfenicol resistance in Enterobacteriaceae and whole-genome sequence analysis of florfenicol-resistant Leclercia adecarboxylata strain R25.</title>
        <authorList>
            <person name="Bao Q."/>
            <person name="Ying Y."/>
        </authorList>
    </citation>
    <scope>NUCLEOTIDE SEQUENCE [LARGE SCALE GENOMIC DNA]</scope>
    <source>
        <strain evidence="21 22">R25</strain>
    </source>
</reference>
<dbReference type="GO" id="GO:0046656">
    <property type="term" value="P:folic acid biosynthetic process"/>
    <property type="evidence" value="ECO:0007669"/>
    <property type="project" value="UniProtKB-KW"/>
</dbReference>
<evidence type="ECO:0000256" key="14">
    <source>
        <dbReference type="ARBA" id="ARBA00047493"/>
    </source>
</evidence>
<keyword evidence="8 18" id="KW-0436">Ligase</keyword>
<dbReference type="GO" id="GO:0046872">
    <property type="term" value="F:metal ion binding"/>
    <property type="evidence" value="ECO:0007669"/>
    <property type="project" value="UniProtKB-KW"/>
</dbReference>
<comment type="catalytic activity">
    <reaction evidence="15">
        <text>10-formyltetrahydrofolyl-(gamma-L-Glu)(n) + L-glutamate + ATP = 10-formyltetrahydrofolyl-(gamma-L-Glu)(n+1) + ADP + phosphate + H(+)</text>
        <dbReference type="Rhea" id="RHEA:51904"/>
        <dbReference type="Rhea" id="RHEA-COMP:13088"/>
        <dbReference type="Rhea" id="RHEA-COMP:14300"/>
        <dbReference type="ChEBI" id="CHEBI:15378"/>
        <dbReference type="ChEBI" id="CHEBI:29985"/>
        <dbReference type="ChEBI" id="CHEBI:30616"/>
        <dbReference type="ChEBI" id="CHEBI:43474"/>
        <dbReference type="ChEBI" id="CHEBI:134413"/>
        <dbReference type="ChEBI" id="CHEBI:456216"/>
        <dbReference type="EC" id="6.3.2.17"/>
    </reaction>
</comment>
<dbReference type="InterPro" id="IPR004101">
    <property type="entry name" value="Mur_ligase_C"/>
</dbReference>
<comment type="subunit">
    <text evidence="6">Monomer.</text>
</comment>
<evidence type="ECO:0000256" key="10">
    <source>
        <dbReference type="ARBA" id="ARBA00022741"/>
    </source>
</evidence>
<evidence type="ECO:0000256" key="18">
    <source>
        <dbReference type="PIRNR" id="PIRNR001563"/>
    </source>
</evidence>
<evidence type="ECO:0000256" key="17">
    <source>
        <dbReference type="ARBA" id="ARBA00049161"/>
    </source>
</evidence>
<dbReference type="AlphaFoldDB" id="A0AAP9D9T3"/>
<keyword evidence="11 18" id="KW-0067">ATP-binding</keyword>
<evidence type="ECO:0000256" key="7">
    <source>
        <dbReference type="ARBA" id="ARBA00019357"/>
    </source>
</evidence>
<comment type="cofactor">
    <cofactor evidence="1">
        <name>Mg(2+)</name>
        <dbReference type="ChEBI" id="CHEBI:18420"/>
    </cofactor>
</comment>
<dbReference type="PANTHER" id="PTHR11136">
    <property type="entry name" value="FOLYLPOLYGLUTAMATE SYNTHASE-RELATED"/>
    <property type="match status" value="1"/>
</dbReference>
<dbReference type="GO" id="GO:0008841">
    <property type="term" value="F:dihydrofolate synthase activity"/>
    <property type="evidence" value="ECO:0007669"/>
    <property type="project" value="UniProtKB-EC"/>
</dbReference>
<gene>
    <name evidence="21" type="primary">folC</name>
    <name evidence="21" type="ORF">ES815_03065</name>
</gene>
<evidence type="ECO:0000313" key="21">
    <source>
        <dbReference type="EMBL" id="QDK17344.1"/>
    </source>
</evidence>
<evidence type="ECO:0000256" key="15">
    <source>
        <dbReference type="ARBA" id="ARBA00047808"/>
    </source>
</evidence>
<keyword evidence="12" id="KW-0460">Magnesium</keyword>
<dbReference type="NCBIfam" id="TIGR01499">
    <property type="entry name" value="folC"/>
    <property type="match status" value="1"/>
</dbReference>
<dbReference type="InterPro" id="IPR018109">
    <property type="entry name" value="Folylpolyglutamate_synth_CS"/>
</dbReference>
<dbReference type="InterPro" id="IPR013221">
    <property type="entry name" value="Mur_ligase_cen"/>
</dbReference>
<evidence type="ECO:0000256" key="11">
    <source>
        <dbReference type="ARBA" id="ARBA00022840"/>
    </source>
</evidence>
<keyword evidence="13" id="KW-0289">Folate biosynthesis</keyword>
<evidence type="ECO:0000256" key="12">
    <source>
        <dbReference type="ARBA" id="ARBA00022842"/>
    </source>
</evidence>
<dbReference type="EMBL" id="CP035382">
    <property type="protein sequence ID" value="QDK17344.1"/>
    <property type="molecule type" value="Genomic_DNA"/>
</dbReference>
<keyword evidence="10 18" id="KW-0547">Nucleotide-binding</keyword>
<dbReference type="SUPFAM" id="SSF53623">
    <property type="entry name" value="MurD-like peptide ligases, catalytic domain"/>
    <property type="match status" value="1"/>
</dbReference>
<evidence type="ECO:0000256" key="13">
    <source>
        <dbReference type="ARBA" id="ARBA00022909"/>
    </source>
</evidence>
<evidence type="ECO:0000256" key="16">
    <source>
        <dbReference type="ARBA" id="ARBA00049035"/>
    </source>
</evidence>
<proteinExistence type="inferred from homology"/>
<dbReference type="GO" id="GO:0004326">
    <property type="term" value="F:tetrahydrofolylpolyglutamate synthase activity"/>
    <property type="evidence" value="ECO:0007669"/>
    <property type="project" value="UniProtKB-EC"/>
</dbReference>
<dbReference type="FunFam" id="3.90.190.20:FF:000005">
    <property type="entry name" value="Dihydrofolate synthase/folylpolyglutamate synthase"/>
    <property type="match status" value="1"/>
</dbReference>
<dbReference type="RefSeq" id="WP_142486572.1">
    <property type="nucleotide sequence ID" value="NZ_CP035382.1"/>
</dbReference>
<dbReference type="NCBIfam" id="NF008101">
    <property type="entry name" value="PRK10846.1"/>
    <property type="match status" value="1"/>
</dbReference>
<comment type="function">
    <text evidence="2 18">Functions in two distinct reactions of the de novo folate biosynthetic pathway. Catalyzes the addition of a glutamate residue to dihydropteroate (7,8-dihydropteroate or H2Pte) to form dihydrofolate (7,8-dihydrofolate monoglutamate or H2Pte-Glu). Also catalyzes successive additions of L-glutamate to tetrahydrofolate or 10-formyltetrahydrofolate or 5,10-methylenetetrahydrofolate, leading to folylpolyglutamate derivatives.</text>
</comment>
<evidence type="ECO:0000259" key="19">
    <source>
        <dbReference type="Pfam" id="PF02875"/>
    </source>
</evidence>
<dbReference type="PROSITE" id="PS01012">
    <property type="entry name" value="FOLYLPOLYGLU_SYNT_2"/>
    <property type="match status" value="1"/>
</dbReference>
<dbReference type="Pfam" id="PF08245">
    <property type="entry name" value="Mur_ligase_M"/>
    <property type="match status" value="1"/>
</dbReference>